<comment type="caution">
    <text evidence="2">The sequence shown here is derived from an EMBL/GenBank/DDBJ whole genome shotgun (WGS) entry which is preliminary data.</text>
</comment>
<dbReference type="SUPFAM" id="SSF52540">
    <property type="entry name" value="P-loop containing nucleoside triphosphate hydrolases"/>
    <property type="match status" value="1"/>
</dbReference>
<dbReference type="InterPro" id="IPR008145">
    <property type="entry name" value="GK/Ca_channel_bsu"/>
</dbReference>
<dbReference type="EMBL" id="BTSY01000006">
    <property type="protein sequence ID" value="GMT34793.1"/>
    <property type="molecule type" value="Genomic_DNA"/>
</dbReference>
<accession>A0AAV5WVT9</accession>
<proteinExistence type="predicted"/>
<dbReference type="Pfam" id="PF00625">
    <property type="entry name" value="Guanylate_kin"/>
    <property type="match status" value="1"/>
</dbReference>
<gene>
    <name evidence="2" type="ORF">PFISCL1PPCAC_26090</name>
</gene>
<dbReference type="InterPro" id="IPR027417">
    <property type="entry name" value="P-loop_NTPase"/>
</dbReference>
<sequence>PICVRGAFYGKMYDEMIARHPTKFMTIVPYTSRVAFRTEVVGRTYHFVSEDRMRKDERNGELIELLYLNDDLYGLTIGGVKEVIRQGQHCILDVVYDRAIRILKLANINPIVIFVKPSSPDQIM</sequence>
<name>A0AAV5WVT9_9BILA</name>
<organism evidence="2 3">
    <name type="scientific">Pristionchus fissidentatus</name>
    <dbReference type="NCBI Taxonomy" id="1538716"/>
    <lineage>
        <taxon>Eukaryota</taxon>
        <taxon>Metazoa</taxon>
        <taxon>Ecdysozoa</taxon>
        <taxon>Nematoda</taxon>
        <taxon>Chromadorea</taxon>
        <taxon>Rhabditida</taxon>
        <taxon>Rhabditina</taxon>
        <taxon>Diplogasteromorpha</taxon>
        <taxon>Diplogasteroidea</taxon>
        <taxon>Neodiplogasteridae</taxon>
        <taxon>Pristionchus</taxon>
    </lineage>
</organism>
<feature type="domain" description="Guanylate kinase-like" evidence="1">
    <location>
        <begin position="1"/>
        <end position="124"/>
    </location>
</feature>
<dbReference type="InterPro" id="IPR008144">
    <property type="entry name" value="Guanylate_kin-like_dom"/>
</dbReference>
<dbReference type="Proteomes" id="UP001432322">
    <property type="component" value="Unassembled WGS sequence"/>
</dbReference>
<feature type="non-terminal residue" evidence="2">
    <location>
        <position position="1"/>
    </location>
</feature>
<evidence type="ECO:0000259" key="1">
    <source>
        <dbReference type="PROSITE" id="PS50052"/>
    </source>
</evidence>
<dbReference type="AlphaFoldDB" id="A0AAV5WVT9"/>
<dbReference type="PROSITE" id="PS50052">
    <property type="entry name" value="GUANYLATE_KINASE_2"/>
    <property type="match status" value="1"/>
</dbReference>
<evidence type="ECO:0000313" key="2">
    <source>
        <dbReference type="EMBL" id="GMT34793.1"/>
    </source>
</evidence>
<dbReference type="InterPro" id="IPR050716">
    <property type="entry name" value="MAGUK"/>
</dbReference>
<keyword evidence="3" id="KW-1185">Reference proteome</keyword>
<protein>
    <recommendedName>
        <fullName evidence="1">Guanylate kinase-like domain-containing protein</fullName>
    </recommendedName>
</protein>
<dbReference type="Gene3D" id="3.40.50.300">
    <property type="entry name" value="P-loop containing nucleotide triphosphate hydrolases"/>
    <property type="match status" value="1"/>
</dbReference>
<dbReference type="PANTHER" id="PTHR23122">
    <property type="entry name" value="MEMBRANE-ASSOCIATED GUANYLATE KINASE MAGUK"/>
    <property type="match status" value="1"/>
</dbReference>
<reference evidence="2" key="1">
    <citation type="submission" date="2023-10" db="EMBL/GenBank/DDBJ databases">
        <title>Genome assembly of Pristionchus species.</title>
        <authorList>
            <person name="Yoshida K."/>
            <person name="Sommer R.J."/>
        </authorList>
    </citation>
    <scope>NUCLEOTIDE SEQUENCE</scope>
    <source>
        <strain evidence="2">RS5133</strain>
    </source>
</reference>
<evidence type="ECO:0000313" key="3">
    <source>
        <dbReference type="Proteomes" id="UP001432322"/>
    </source>
</evidence>
<feature type="non-terminal residue" evidence="2">
    <location>
        <position position="124"/>
    </location>
</feature>